<dbReference type="RefSeq" id="WP_124216125.1">
    <property type="nucleotide sequence ID" value="NZ_PTLS01000022.1"/>
</dbReference>
<name>A0A3M6SEL9_LIMRT</name>
<dbReference type="InterPro" id="IPR010982">
    <property type="entry name" value="Lambda_DNA-bd_dom_sf"/>
</dbReference>
<dbReference type="InterPro" id="IPR011029">
    <property type="entry name" value="DEATH-like_dom_sf"/>
</dbReference>
<evidence type="ECO:0008006" key="3">
    <source>
        <dbReference type="Google" id="ProtNLM"/>
    </source>
</evidence>
<accession>A0A3M6SEL9</accession>
<evidence type="ECO:0000313" key="1">
    <source>
        <dbReference type="EMBL" id="RMX25751.1"/>
    </source>
</evidence>
<evidence type="ECO:0000313" key="2">
    <source>
        <dbReference type="Proteomes" id="UP000276940"/>
    </source>
</evidence>
<reference evidence="1 2" key="1">
    <citation type="journal article" date="2018" name="J Appl Environ Microbiol">
        <title>The gut symbionts Lactobacillus reuteri R2lc and 2010 encode a polyketide synthase cluster that activates the mammalian aryl-hydrocarbon receptor.</title>
        <authorList>
            <person name="Ozcam M."/>
            <person name="Roos S."/>
            <person name="Van Pijkeren J.P."/>
        </authorList>
    </citation>
    <scope>NUCLEOTIDE SEQUENCE [LARGE SCALE GENOMIC DNA]</scope>
    <source>
        <strain evidence="1 2">R2lc</strain>
    </source>
</reference>
<protein>
    <recommendedName>
        <fullName evidence="3">HTH cro/C1-type domain-containing protein</fullName>
    </recommendedName>
</protein>
<gene>
    <name evidence="1" type="ORF">C5O77_03540</name>
</gene>
<dbReference type="Gene3D" id="1.10.533.10">
    <property type="entry name" value="Death Domain, Fas"/>
    <property type="match status" value="1"/>
</dbReference>
<dbReference type="EMBL" id="PTLS01000022">
    <property type="protein sequence ID" value="RMX25751.1"/>
    <property type="molecule type" value="Genomic_DNA"/>
</dbReference>
<sequence>MILAEEQVLMLKRKRGELNLSTAALGRELGVSRWTLDSIFKRNHRRVNISTYRKLSDWLVKECTKADDESTKTMLEKMVNNLCN</sequence>
<proteinExistence type="predicted"/>
<dbReference type="AlphaFoldDB" id="A0A3M6SEL9"/>
<dbReference type="CDD" id="cd00093">
    <property type="entry name" value="HTH_XRE"/>
    <property type="match status" value="1"/>
</dbReference>
<organism evidence="1 2">
    <name type="scientific">Limosilactobacillus reuteri</name>
    <name type="common">Lactobacillus reuteri</name>
    <dbReference type="NCBI Taxonomy" id="1598"/>
    <lineage>
        <taxon>Bacteria</taxon>
        <taxon>Bacillati</taxon>
        <taxon>Bacillota</taxon>
        <taxon>Bacilli</taxon>
        <taxon>Lactobacillales</taxon>
        <taxon>Lactobacillaceae</taxon>
        <taxon>Limosilactobacillus</taxon>
    </lineage>
</organism>
<dbReference type="Proteomes" id="UP000276940">
    <property type="component" value="Unassembled WGS sequence"/>
</dbReference>
<dbReference type="SUPFAM" id="SSF47413">
    <property type="entry name" value="lambda repressor-like DNA-binding domains"/>
    <property type="match status" value="1"/>
</dbReference>
<comment type="caution">
    <text evidence="1">The sequence shown here is derived from an EMBL/GenBank/DDBJ whole genome shotgun (WGS) entry which is preliminary data.</text>
</comment>
<dbReference type="InterPro" id="IPR001387">
    <property type="entry name" value="Cro/C1-type_HTH"/>
</dbReference>
<dbReference type="GO" id="GO:0003677">
    <property type="term" value="F:DNA binding"/>
    <property type="evidence" value="ECO:0007669"/>
    <property type="project" value="InterPro"/>
</dbReference>